<dbReference type="Pfam" id="PF18602">
    <property type="entry name" value="Rap1a"/>
    <property type="match status" value="1"/>
</dbReference>
<keyword evidence="1" id="KW-0732">Signal</keyword>
<dbReference type="Proteomes" id="UP000242999">
    <property type="component" value="Unassembled WGS sequence"/>
</dbReference>
<reference evidence="4" key="1">
    <citation type="submission" date="2016-10" db="EMBL/GenBank/DDBJ databases">
        <authorList>
            <person name="Varghese N."/>
            <person name="Submissions S."/>
        </authorList>
    </citation>
    <scope>NUCLEOTIDE SEQUENCE [LARGE SCALE GENOMIC DNA]</scope>
    <source>
        <strain evidence="4">DSM 7165</strain>
    </source>
</reference>
<dbReference type="STRING" id="64971.SAMN05421831_101247"/>
<feature type="chain" id="PRO_5017475895" description="Rap1a immunity protein domain-containing protein" evidence="1">
    <location>
        <begin position="28"/>
        <end position="141"/>
    </location>
</feature>
<evidence type="ECO:0000259" key="2">
    <source>
        <dbReference type="Pfam" id="PF18602"/>
    </source>
</evidence>
<evidence type="ECO:0000313" key="3">
    <source>
        <dbReference type="EMBL" id="SEI39507.1"/>
    </source>
</evidence>
<dbReference type="RefSeq" id="WP_143051923.1">
    <property type="nucleotide sequence ID" value="NZ_FNYH01000001.1"/>
</dbReference>
<keyword evidence="4" id="KW-1185">Reference proteome</keyword>
<dbReference type="AlphaFoldDB" id="A0A1H6QH16"/>
<feature type="signal peptide" evidence="1">
    <location>
        <begin position="1"/>
        <end position="27"/>
    </location>
</feature>
<evidence type="ECO:0000256" key="1">
    <source>
        <dbReference type="SAM" id="SignalP"/>
    </source>
</evidence>
<dbReference type="Gene3D" id="1.10.890.40">
    <property type="match status" value="1"/>
</dbReference>
<evidence type="ECO:0000313" key="4">
    <source>
        <dbReference type="Proteomes" id="UP000242999"/>
    </source>
</evidence>
<protein>
    <recommendedName>
        <fullName evidence="2">Rap1a immunity protein domain-containing protein</fullName>
    </recommendedName>
</protein>
<feature type="domain" description="Rap1a immunity protein" evidence="2">
    <location>
        <begin position="37"/>
        <end position="123"/>
    </location>
</feature>
<organism evidence="3 4">
    <name type="scientific">Allopseudospirillum japonicum</name>
    <dbReference type="NCBI Taxonomy" id="64971"/>
    <lineage>
        <taxon>Bacteria</taxon>
        <taxon>Pseudomonadati</taxon>
        <taxon>Pseudomonadota</taxon>
        <taxon>Gammaproteobacteria</taxon>
        <taxon>Oceanospirillales</taxon>
        <taxon>Oceanospirillaceae</taxon>
        <taxon>Allopseudospirillum</taxon>
    </lineage>
</organism>
<dbReference type="EMBL" id="FNYH01000001">
    <property type="protein sequence ID" value="SEI39507.1"/>
    <property type="molecule type" value="Genomic_DNA"/>
</dbReference>
<gene>
    <name evidence="3" type="ORF">SAMN05421831_101247</name>
</gene>
<dbReference type="InterPro" id="IPR041238">
    <property type="entry name" value="Rap1a"/>
</dbReference>
<proteinExistence type="predicted"/>
<sequence length="141" mass="15407">MLRLMQMISIGFSLTLSLTSINSQAIAAVHLEPPLTLGQLKHWCQPLIQDAPQDVMSAFSAGQCSHYILGVYDTLHEFCSTQGTPRAQAVQAVIHFMQKTPSLPTQAPALPILRTLLLASTPCQTLDIGQTNTHVKYARLP</sequence>
<name>A0A1H6QH16_9GAMM</name>
<accession>A0A1H6QH16</accession>
<dbReference type="OrthoDB" id="6120796at2"/>